<organism evidence="1 2">
    <name type="scientific">Canariomyces notabilis</name>
    <dbReference type="NCBI Taxonomy" id="2074819"/>
    <lineage>
        <taxon>Eukaryota</taxon>
        <taxon>Fungi</taxon>
        <taxon>Dikarya</taxon>
        <taxon>Ascomycota</taxon>
        <taxon>Pezizomycotina</taxon>
        <taxon>Sordariomycetes</taxon>
        <taxon>Sordariomycetidae</taxon>
        <taxon>Sordariales</taxon>
        <taxon>Chaetomiaceae</taxon>
        <taxon>Canariomyces</taxon>
    </lineage>
</organism>
<dbReference type="RefSeq" id="XP_064665520.1">
    <property type="nucleotide sequence ID" value="XM_064809704.1"/>
</dbReference>
<sequence length="141" mass="14597">MDRTADRFASISGSSCILALLSFSAIAASFRSTTTILFRGFWAEFACRIGLLMAIFGPDDSTAAPFAKSKSRFFSGPSLSGWRAGPNTAVVGTGSGAAVSLRRIPCRPVGNPTSVSSLTLGASLGLTNVVEDRIAASLRSS</sequence>
<dbReference type="EMBL" id="MU853367">
    <property type="protein sequence ID" value="KAK4107950.1"/>
    <property type="molecule type" value="Genomic_DNA"/>
</dbReference>
<dbReference type="AlphaFoldDB" id="A0AAN6T7E9"/>
<evidence type="ECO:0000313" key="1">
    <source>
        <dbReference type="EMBL" id="KAK4107950.1"/>
    </source>
</evidence>
<reference evidence="1" key="2">
    <citation type="submission" date="2023-05" db="EMBL/GenBank/DDBJ databases">
        <authorList>
            <consortium name="Lawrence Berkeley National Laboratory"/>
            <person name="Steindorff A."/>
            <person name="Hensen N."/>
            <person name="Bonometti L."/>
            <person name="Westerberg I."/>
            <person name="Brannstrom I.O."/>
            <person name="Guillou S."/>
            <person name="Cros-Aarteil S."/>
            <person name="Calhoun S."/>
            <person name="Haridas S."/>
            <person name="Kuo A."/>
            <person name="Mondo S."/>
            <person name="Pangilinan J."/>
            <person name="Riley R."/>
            <person name="Labutti K."/>
            <person name="Andreopoulos B."/>
            <person name="Lipzen A."/>
            <person name="Chen C."/>
            <person name="Yanf M."/>
            <person name="Daum C."/>
            <person name="Ng V."/>
            <person name="Clum A."/>
            <person name="Ohm R."/>
            <person name="Martin F."/>
            <person name="Silar P."/>
            <person name="Natvig D."/>
            <person name="Lalanne C."/>
            <person name="Gautier V."/>
            <person name="Ament-Velasquez S.L."/>
            <person name="Kruys A."/>
            <person name="Hutchinson M.I."/>
            <person name="Powell A.J."/>
            <person name="Barry K."/>
            <person name="Miller A.N."/>
            <person name="Grigoriev I.V."/>
            <person name="Debuchy R."/>
            <person name="Gladieux P."/>
            <person name="Thoren M.H."/>
            <person name="Johannesson H."/>
        </authorList>
    </citation>
    <scope>NUCLEOTIDE SEQUENCE</scope>
    <source>
        <strain evidence="1">CBS 508.74</strain>
    </source>
</reference>
<evidence type="ECO:0000313" key="2">
    <source>
        <dbReference type="Proteomes" id="UP001302812"/>
    </source>
</evidence>
<gene>
    <name evidence="1" type="ORF">N656DRAFT_456421</name>
</gene>
<protein>
    <submittedName>
        <fullName evidence="1">Uncharacterized protein</fullName>
    </submittedName>
</protein>
<dbReference type="Proteomes" id="UP001302812">
    <property type="component" value="Unassembled WGS sequence"/>
</dbReference>
<accession>A0AAN6T7E9</accession>
<proteinExistence type="predicted"/>
<keyword evidence="2" id="KW-1185">Reference proteome</keyword>
<comment type="caution">
    <text evidence="1">The sequence shown here is derived from an EMBL/GenBank/DDBJ whole genome shotgun (WGS) entry which is preliminary data.</text>
</comment>
<dbReference type="GeneID" id="89933828"/>
<name>A0AAN6T7E9_9PEZI</name>
<reference evidence="1" key="1">
    <citation type="journal article" date="2023" name="Mol. Phylogenet. Evol.">
        <title>Genome-scale phylogeny and comparative genomics of the fungal order Sordariales.</title>
        <authorList>
            <person name="Hensen N."/>
            <person name="Bonometti L."/>
            <person name="Westerberg I."/>
            <person name="Brannstrom I.O."/>
            <person name="Guillou S."/>
            <person name="Cros-Aarteil S."/>
            <person name="Calhoun S."/>
            <person name="Haridas S."/>
            <person name="Kuo A."/>
            <person name="Mondo S."/>
            <person name="Pangilinan J."/>
            <person name="Riley R."/>
            <person name="LaButti K."/>
            <person name="Andreopoulos B."/>
            <person name="Lipzen A."/>
            <person name="Chen C."/>
            <person name="Yan M."/>
            <person name="Daum C."/>
            <person name="Ng V."/>
            <person name="Clum A."/>
            <person name="Steindorff A."/>
            <person name="Ohm R.A."/>
            <person name="Martin F."/>
            <person name="Silar P."/>
            <person name="Natvig D.O."/>
            <person name="Lalanne C."/>
            <person name="Gautier V."/>
            <person name="Ament-Velasquez S.L."/>
            <person name="Kruys A."/>
            <person name="Hutchinson M.I."/>
            <person name="Powell A.J."/>
            <person name="Barry K."/>
            <person name="Miller A.N."/>
            <person name="Grigoriev I.V."/>
            <person name="Debuchy R."/>
            <person name="Gladieux P."/>
            <person name="Hiltunen Thoren M."/>
            <person name="Johannesson H."/>
        </authorList>
    </citation>
    <scope>NUCLEOTIDE SEQUENCE</scope>
    <source>
        <strain evidence="1">CBS 508.74</strain>
    </source>
</reference>